<feature type="region of interest" description="Disordered" evidence="1">
    <location>
        <begin position="1"/>
        <end position="69"/>
    </location>
</feature>
<dbReference type="RefSeq" id="XP_007402846.1">
    <property type="nucleotide sequence ID" value="XM_007402784.1"/>
</dbReference>
<dbReference type="KEGG" id="pco:PHACADRAFT_202615"/>
<protein>
    <submittedName>
        <fullName evidence="2">Uncharacterized protein</fullName>
    </submittedName>
</protein>
<dbReference type="HOGENOM" id="CLU_158797_0_0_1"/>
<name>K5WEJ7_PHACS</name>
<accession>K5WEJ7</accession>
<keyword evidence="3" id="KW-1185">Reference proteome</keyword>
<reference evidence="2 3" key="1">
    <citation type="journal article" date="2012" name="BMC Genomics">
        <title>Comparative genomics of the white-rot fungi, Phanerochaete carnosa and P. chrysosporium, to elucidate the genetic basis of the distinct wood types they colonize.</title>
        <authorList>
            <person name="Suzuki H."/>
            <person name="MacDonald J."/>
            <person name="Syed K."/>
            <person name="Salamov A."/>
            <person name="Hori C."/>
            <person name="Aerts A."/>
            <person name="Henrissat B."/>
            <person name="Wiebenga A."/>
            <person name="vanKuyk P.A."/>
            <person name="Barry K."/>
            <person name="Lindquist E."/>
            <person name="LaButti K."/>
            <person name="Lapidus A."/>
            <person name="Lucas S."/>
            <person name="Coutinho P."/>
            <person name="Gong Y."/>
            <person name="Samejima M."/>
            <person name="Mahadevan R."/>
            <person name="Abou-Zaid M."/>
            <person name="de Vries R.P."/>
            <person name="Igarashi K."/>
            <person name="Yadav J.S."/>
            <person name="Grigoriev I.V."/>
            <person name="Master E.R."/>
        </authorList>
    </citation>
    <scope>NUCLEOTIDE SEQUENCE [LARGE SCALE GENOMIC DNA]</scope>
    <source>
        <strain evidence="2 3">HHB-10118-sp</strain>
    </source>
</reference>
<sequence length="105" mass="11331">MDPTTLLGDLRLGVNREASSHGVESPPLPTHRQQLDPCKRSKLSSLPSGTWLQSHSVEPGPFRGKGKQGEIPNAALLLKTPNKLTLGKASHFISGNRAQVQTLNM</sequence>
<dbReference type="EMBL" id="JH930891">
    <property type="protein sequence ID" value="EKM48602.1"/>
    <property type="molecule type" value="Genomic_DNA"/>
</dbReference>
<evidence type="ECO:0000313" key="2">
    <source>
        <dbReference type="EMBL" id="EKM48602.1"/>
    </source>
</evidence>
<dbReference type="GeneID" id="18911928"/>
<evidence type="ECO:0000256" key="1">
    <source>
        <dbReference type="SAM" id="MobiDB-lite"/>
    </source>
</evidence>
<gene>
    <name evidence="2" type="ORF">PHACADRAFT_202615</name>
</gene>
<organism evidence="2 3">
    <name type="scientific">Phanerochaete carnosa (strain HHB-10118-sp)</name>
    <name type="common">White-rot fungus</name>
    <name type="synonym">Peniophora carnosa</name>
    <dbReference type="NCBI Taxonomy" id="650164"/>
    <lineage>
        <taxon>Eukaryota</taxon>
        <taxon>Fungi</taxon>
        <taxon>Dikarya</taxon>
        <taxon>Basidiomycota</taxon>
        <taxon>Agaricomycotina</taxon>
        <taxon>Agaricomycetes</taxon>
        <taxon>Polyporales</taxon>
        <taxon>Phanerochaetaceae</taxon>
        <taxon>Phanerochaete</taxon>
    </lineage>
</organism>
<dbReference type="Proteomes" id="UP000008370">
    <property type="component" value="Unassembled WGS sequence"/>
</dbReference>
<feature type="compositionally biased region" description="Polar residues" evidence="1">
    <location>
        <begin position="43"/>
        <end position="56"/>
    </location>
</feature>
<evidence type="ECO:0000313" key="3">
    <source>
        <dbReference type="Proteomes" id="UP000008370"/>
    </source>
</evidence>
<dbReference type="InParanoid" id="K5WEJ7"/>
<dbReference type="AlphaFoldDB" id="K5WEJ7"/>
<proteinExistence type="predicted"/>